<protein>
    <submittedName>
        <fullName evidence="1">Uncharacterized protein</fullName>
    </submittedName>
</protein>
<evidence type="ECO:0000313" key="2">
    <source>
        <dbReference type="Proteomes" id="UP000268313"/>
    </source>
</evidence>
<sequence>MKIEFEKPPKEYSPAEIAEIVLKMWPATAPPPPLEDVLGCVKSLAAENATVNLVTLAAAVECIIRTHYGDFYTDWEQLLCATRALPMLSTHEKYKKLVDDSWAKFKGTNTELDEAETDALAEAVLKPSPKLAWAESTFRYVSTKVDEKYVIPCIKLTKWKSEKGKLKQEAMLSEHQGRRNPPPPLTIARVERVGGLELSPQHIDYKLRVLQFVFESGFLGGLKRTNYQAPFGSKPKPFILQDPWSLMQLRNLSKRTRTWVDDLLERVNLKDAVDRARTVHLTIAKGRMLMVDCWSNIVAVIKALKEAYPSEGHAYVCLGGSPAPIMIAMEHLDPTSQIFHLPVSGIKGGVEYWLGQVDTIWERYADAISVHFSKYLPPLGGIRGNKLVIVDYTSTGTALAVGIVLVRKYYARLVSTSKSTEVVAPKVFGFALCTNFHPNPKLLEGTVLHNLGKNELGIALEKQTLKGTGLRGLAKMEIASLQTTPENVPETQLDVAGLMRMLAQIQLKMTPKQLK</sequence>
<keyword evidence="2" id="KW-1185">Reference proteome</keyword>
<dbReference type="RefSeq" id="WP_120606276.1">
    <property type="nucleotide sequence ID" value="NZ_RAWE01000163.1"/>
</dbReference>
<proteinExistence type="predicted"/>
<accession>A0A3A8K7P6</accession>
<comment type="caution">
    <text evidence="1">The sequence shown here is derived from an EMBL/GenBank/DDBJ whole genome shotgun (WGS) entry which is preliminary data.</text>
</comment>
<dbReference type="AlphaFoldDB" id="A0A3A8K7P6"/>
<gene>
    <name evidence="1" type="ORF">D7X32_31525</name>
</gene>
<organism evidence="1 2">
    <name type="scientific">Corallococcus carmarthensis</name>
    <dbReference type="NCBI Taxonomy" id="2316728"/>
    <lineage>
        <taxon>Bacteria</taxon>
        <taxon>Pseudomonadati</taxon>
        <taxon>Myxococcota</taxon>
        <taxon>Myxococcia</taxon>
        <taxon>Myxococcales</taxon>
        <taxon>Cystobacterineae</taxon>
        <taxon>Myxococcaceae</taxon>
        <taxon>Corallococcus</taxon>
    </lineage>
</organism>
<reference evidence="2" key="1">
    <citation type="submission" date="2018-09" db="EMBL/GenBank/DDBJ databases">
        <authorList>
            <person name="Livingstone P.G."/>
            <person name="Whitworth D.E."/>
        </authorList>
    </citation>
    <scope>NUCLEOTIDE SEQUENCE [LARGE SCALE GENOMIC DNA]</scope>
    <source>
        <strain evidence="2">CA043D</strain>
    </source>
</reference>
<evidence type="ECO:0000313" key="1">
    <source>
        <dbReference type="EMBL" id="RKG97793.1"/>
    </source>
</evidence>
<dbReference type="EMBL" id="RAWE01000163">
    <property type="protein sequence ID" value="RKG97793.1"/>
    <property type="molecule type" value="Genomic_DNA"/>
</dbReference>
<name>A0A3A8K7P6_9BACT</name>
<dbReference type="Proteomes" id="UP000268313">
    <property type="component" value="Unassembled WGS sequence"/>
</dbReference>